<organism evidence="1 2">
    <name type="scientific">Potamilus streckersoni</name>
    <dbReference type="NCBI Taxonomy" id="2493646"/>
    <lineage>
        <taxon>Eukaryota</taxon>
        <taxon>Metazoa</taxon>
        <taxon>Spiralia</taxon>
        <taxon>Lophotrochozoa</taxon>
        <taxon>Mollusca</taxon>
        <taxon>Bivalvia</taxon>
        <taxon>Autobranchia</taxon>
        <taxon>Heteroconchia</taxon>
        <taxon>Palaeoheterodonta</taxon>
        <taxon>Unionida</taxon>
        <taxon>Unionoidea</taxon>
        <taxon>Unionidae</taxon>
        <taxon>Ambleminae</taxon>
        <taxon>Lampsilini</taxon>
        <taxon>Potamilus</taxon>
    </lineage>
</organism>
<dbReference type="EMBL" id="JAEAOA010000967">
    <property type="protein sequence ID" value="KAK3575831.1"/>
    <property type="molecule type" value="Genomic_DNA"/>
</dbReference>
<sequence length="101" mass="11603">MSYNIDRKSEPSFSIHLDSAQAGNWRDMSRSFKWVSLYMGVDRRDMAVTFQWESLHMGCGQEGYGSNISVCVFSRGVDKRDLASPDDSCLQVFKLLGRRHF</sequence>
<reference evidence="1" key="1">
    <citation type="journal article" date="2021" name="Genome Biol. Evol.">
        <title>A High-Quality Reference Genome for a Parasitic Bivalve with Doubly Uniparental Inheritance (Bivalvia: Unionida).</title>
        <authorList>
            <person name="Smith C.H."/>
        </authorList>
    </citation>
    <scope>NUCLEOTIDE SEQUENCE</scope>
    <source>
        <strain evidence="1">CHS0354</strain>
    </source>
</reference>
<keyword evidence="2" id="KW-1185">Reference proteome</keyword>
<dbReference type="AlphaFoldDB" id="A0AAE0RLI6"/>
<comment type="caution">
    <text evidence="1">The sequence shown here is derived from an EMBL/GenBank/DDBJ whole genome shotgun (WGS) entry which is preliminary data.</text>
</comment>
<gene>
    <name evidence="1" type="ORF">CHS0354_015583</name>
</gene>
<protein>
    <submittedName>
        <fullName evidence="1">Uncharacterized protein</fullName>
    </submittedName>
</protein>
<reference evidence="1" key="2">
    <citation type="journal article" date="2021" name="Genome Biol. Evol.">
        <title>Developing a high-quality reference genome for a parasitic bivalve with doubly uniparental inheritance (Bivalvia: Unionida).</title>
        <authorList>
            <person name="Smith C.H."/>
        </authorList>
    </citation>
    <scope>NUCLEOTIDE SEQUENCE</scope>
    <source>
        <strain evidence="1">CHS0354</strain>
        <tissue evidence="1">Mantle</tissue>
    </source>
</reference>
<reference evidence="1" key="3">
    <citation type="submission" date="2023-05" db="EMBL/GenBank/DDBJ databases">
        <authorList>
            <person name="Smith C.H."/>
        </authorList>
    </citation>
    <scope>NUCLEOTIDE SEQUENCE</scope>
    <source>
        <strain evidence="1">CHS0354</strain>
        <tissue evidence="1">Mantle</tissue>
    </source>
</reference>
<evidence type="ECO:0000313" key="1">
    <source>
        <dbReference type="EMBL" id="KAK3575831.1"/>
    </source>
</evidence>
<proteinExistence type="predicted"/>
<evidence type="ECO:0000313" key="2">
    <source>
        <dbReference type="Proteomes" id="UP001195483"/>
    </source>
</evidence>
<dbReference type="Proteomes" id="UP001195483">
    <property type="component" value="Unassembled WGS sequence"/>
</dbReference>
<accession>A0AAE0RLI6</accession>
<name>A0AAE0RLI6_9BIVA</name>